<comment type="caution">
    <text evidence="13">The sequence shown here is derived from an EMBL/GenBank/DDBJ whole genome shotgun (WGS) entry which is preliminary data.</text>
</comment>
<evidence type="ECO:0000256" key="2">
    <source>
        <dbReference type="ARBA" id="ARBA00008773"/>
    </source>
</evidence>
<dbReference type="PANTHER" id="PTHR16631">
    <property type="entry name" value="GLUCAN 1,3-BETA-GLUCOSIDASE"/>
    <property type="match status" value="1"/>
</dbReference>
<dbReference type="GO" id="GO:0004338">
    <property type="term" value="F:glucan exo-1,3-beta-glucosidase activity"/>
    <property type="evidence" value="ECO:0007669"/>
    <property type="project" value="UniProtKB-EC"/>
</dbReference>
<evidence type="ECO:0000256" key="10">
    <source>
        <dbReference type="ARBA" id="ARBA00038929"/>
    </source>
</evidence>
<dbReference type="GO" id="GO:0071555">
    <property type="term" value="P:cell wall organization"/>
    <property type="evidence" value="ECO:0007669"/>
    <property type="project" value="TreeGrafter"/>
</dbReference>
<dbReference type="GO" id="GO:0009277">
    <property type="term" value="C:fungal-type cell wall"/>
    <property type="evidence" value="ECO:0007669"/>
    <property type="project" value="TreeGrafter"/>
</dbReference>
<comment type="subcellular location">
    <subcellularLocation>
        <location evidence="1">Secreted</location>
        <location evidence="1">Cell wall</location>
    </subcellularLocation>
</comment>
<sequence>MQERPCTEPTTLSFIQSTFIVSSIRSLRSFNMLLSASLIAGVLSLAAKVTADANVGTLGFAVGATNPDGTCKSTDDYVNDFNVLKDYTSLIRTYSMSDCYTLANILPALESTGMTAILGIWAGPGSTYETSFQYELGNLTTYATQYSSAFTSNVVGITVGSEVLYRGDLTPDELVSRIKEVKTTASGVGYSGMVGTADSWNMWTNSSNNAVIEAVDLILTNAFPYWQSIGIDSAGSSFFNSISSALASIQSVNANAKFYVGETGWPTEGTTLGSAVPSVDNAQQFWKEGVCAMREWGVDVFVFEAFDEPDKASATSDGGVSSDVESHWGVFTSDFSKKFSLDC</sequence>
<proteinExistence type="inferred from homology"/>
<evidence type="ECO:0000256" key="3">
    <source>
        <dbReference type="ARBA" id="ARBA00022512"/>
    </source>
</evidence>
<reference evidence="13 14" key="3">
    <citation type="journal article" date="2015" name="Genome Announc.">
        <title>Draft Genome Sequence of the Archiascomycetous Yeast Saitoella complicata.</title>
        <authorList>
            <person name="Yamauchi K."/>
            <person name="Kondo S."/>
            <person name="Hamamoto M."/>
            <person name="Takahashi Y."/>
            <person name="Ogura Y."/>
            <person name="Hayashi T."/>
            <person name="Nishida H."/>
        </authorList>
    </citation>
    <scope>NUCLEOTIDE SEQUENCE [LARGE SCALE GENOMIC DNA]</scope>
    <source>
        <strain evidence="13 14">NRRL Y-17804</strain>
    </source>
</reference>
<accession>A0A0E9N981</accession>
<dbReference type="AlphaFoldDB" id="A0A0E9N981"/>
<evidence type="ECO:0000313" key="13">
    <source>
        <dbReference type="EMBL" id="GAO45960.1"/>
    </source>
</evidence>
<dbReference type="Proteomes" id="UP000033140">
    <property type="component" value="Unassembled WGS sequence"/>
</dbReference>
<dbReference type="PANTHER" id="PTHR16631:SF26">
    <property type="entry name" value="GLUCAN 1,3-BETA-GLUCOSIDASE"/>
    <property type="match status" value="1"/>
</dbReference>
<evidence type="ECO:0000313" key="14">
    <source>
        <dbReference type="Proteomes" id="UP000033140"/>
    </source>
</evidence>
<dbReference type="Pfam" id="PF00332">
    <property type="entry name" value="Glyco_hydro_17"/>
    <property type="match status" value="1"/>
</dbReference>
<dbReference type="EC" id="3.2.1.58" evidence="10"/>
<comment type="catalytic activity">
    <reaction evidence="9">
        <text>Successive hydrolysis of beta-D-glucose units from the non-reducing ends of (1-&gt;3)-beta-D-glucans, releasing alpha-glucose.</text>
        <dbReference type="EC" id="3.2.1.58"/>
    </reaction>
</comment>
<keyword evidence="4" id="KW-0964">Secreted</keyword>
<evidence type="ECO:0000256" key="6">
    <source>
        <dbReference type="ARBA" id="ARBA00022801"/>
    </source>
</evidence>
<organism evidence="13 14">
    <name type="scientific">Saitoella complicata (strain BCRC 22490 / CBS 7301 / JCM 7358 / NBRC 10748 / NRRL Y-17804)</name>
    <dbReference type="NCBI Taxonomy" id="698492"/>
    <lineage>
        <taxon>Eukaryota</taxon>
        <taxon>Fungi</taxon>
        <taxon>Dikarya</taxon>
        <taxon>Ascomycota</taxon>
        <taxon>Taphrinomycotina</taxon>
        <taxon>Taphrinomycotina incertae sedis</taxon>
        <taxon>Saitoella</taxon>
    </lineage>
</organism>
<evidence type="ECO:0000256" key="9">
    <source>
        <dbReference type="ARBA" id="ARBA00036824"/>
    </source>
</evidence>
<reference evidence="13 14" key="1">
    <citation type="journal article" date="2011" name="J. Gen. Appl. Microbiol.">
        <title>Draft genome sequencing of the enigmatic yeast Saitoella complicata.</title>
        <authorList>
            <person name="Nishida H."/>
            <person name="Hamamoto M."/>
            <person name="Sugiyama J."/>
        </authorList>
    </citation>
    <scope>NUCLEOTIDE SEQUENCE [LARGE SCALE GENOMIC DNA]</scope>
    <source>
        <strain evidence="13 14">NRRL Y-17804</strain>
    </source>
</reference>
<reference evidence="13 14" key="2">
    <citation type="journal article" date="2014" name="J. Gen. Appl. Microbiol.">
        <title>The early diverging ascomycetous budding yeast Saitoella complicata has three histone deacetylases belonging to the Clr6, Hos2, and Rpd3 lineages.</title>
        <authorList>
            <person name="Nishida H."/>
            <person name="Matsumoto T."/>
            <person name="Kondo S."/>
            <person name="Hamamoto M."/>
            <person name="Yoshikawa H."/>
        </authorList>
    </citation>
    <scope>NUCLEOTIDE SEQUENCE [LARGE SCALE GENOMIC DNA]</scope>
    <source>
        <strain evidence="13 14">NRRL Y-17804</strain>
    </source>
</reference>
<dbReference type="SUPFAM" id="SSF51445">
    <property type="entry name" value="(Trans)glycosidases"/>
    <property type="match status" value="1"/>
</dbReference>
<evidence type="ECO:0000256" key="5">
    <source>
        <dbReference type="ARBA" id="ARBA00022729"/>
    </source>
</evidence>
<evidence type="ECO:0000256" key="1">
    <source>
        <dbReference type="ARBA" id="ARBA00004191"/>
    </source>
</evidence>
<dbReference type="OMA" id="WYTAFDS"/>
<keyword evidence="6" id="KW-0378">Hydrolase</keyword>
<protein>
    <recommendedName>
        <fullName evidence="10">glucan 1,3-beta-glucosidase</fullName>
        <ecNumber evidence="10">3.2.1.58</ecNumber>
    </recommendedName>
    <alternativeName>
        <fullName evidence="11">Exo-1,3-beta-glucanase</fullName>
    </alternativeName>
</protein>
<keyword evidence="3" id="KW-0134">Cell wall</keyword>
<evidence type="ECO:0000256" key="11">
    <source>
        <dbReference type="ARBA" id="ARBA00041761"/>
    </source>
</evidence>
<dbReference type="GO" id="GO:0005576">
    <property type="term" value="C:extracellular region"/>
    <property type="evidence" value="ECO:0007669"/>
    <property type="project" value="TreeGrafter"/>
</dbReference>
<evidence type="ECO:0000256" key="8">
    <source>
        <dbReference type="ARBA" id="ARBA00023295"/>
    </source>
</evidence>
<dbReference type="GO" id="GO:0042973">
    <property type="term" value="F:glucan endo-1,3-beta-D-glucosidase activity"/>
    <property type="evidence" value="ECO:0007669"/>
    <property type="project" value="TreeGrafter"/>
</dbReference>
<keyword evidence="7" id="KW-0325">Glycoprotein</keyword>
<name>A0A0E9N981_SAICN</name>
<dbReference type="STRING" id="698492.A0A0E9N981"/>
<dbReference type="Gene3D" id="3.20.20.80">
    <property type="entry name" value="Glycosidases"/>
    <property type="match status" value="2"/>
</dbReference>
<keyword evidence="14" id="KW-1185">Reference proteome</keyword>
<dbReference type="GO" id="GO:0009986">
    <property type="term" value="C:cell surface"/>
    <property type="evidence" value="ECO:0007669"/>
    <property type="project" value="TreeGrafter"/>
</dbReference>
<evidence type="ECO:0000256" key="7">
    <source>
        <dbReference type="ARBA" id="ARBA00023180"/>
    </source>
</evidence>
<dbReference type="InterPro" id="IPR050732">
    <property type="entry name" value="Beta-glucan_modifiers"/>
</dbReference>
<dbReference type="InterPro" id="IPR000490">
    <property type="entry name" value="Glyco_hydro_17"/>
</dbReference>
<keyword evidence="5" id="KW-0732">Signal</keyword>
<keyword evidence="8" id="KW-0326">Glycosidase</keyword>
<comment type="similarity">
    <text evidence="2 12">Belongs to the glycosyl hydrolase 17 family.</text>
</comment>
<dbReference type="GO" id="GO:0005975">
    <property type="term" value="P:carbohydrate metabolic process"/>
    <property type="evidence" value="ECO:0007669"/>
    <property type="project" value="InterPro"/>
</dbReference>
<evidence type="ECO:0000256" key="12">
    <source>
        <dbReference type="RuleBase" id="RU004335"/>
    </source>
</evidence>
<evidence type="ECO:0000256" key="4">
    <source>
        <dbReference type="ARBA" id="ARBA00022525"/>
    </source>
</evidence>
<dbReference type="InterPro" id="IPR017853">
    <property type="entry name" value="GH"/>
</dbReference>
<dbReference type="EMBL" id="BACD03000001">
    <property type="protein sequence ID" value="GAO45960.1"/>
    <property type="molecule type" value="Genomic_DNA"/>
</dbReference>
<gene>
    <name evidence="13" type="ORF">G7K_0205-t1</name>
</gene>